<evidence type="ECO:0000256" key="1">
    <source>
        <dbReference type="SAM" id="MobiDB-lite"/>
    </source>
</evidence>
<feature type="region of interest" description="Disordered" evidence="1">
    <location>
        <begin position="202"/>
        <end position="228"/>
    </location>
</feature>
<dbReference type="EMBL" id="PDCK01000043">
    <property type="protein sequence ID" value="PRQ32523.1"/>
    <property type="molecule type" value="Genomic_DNA"/>
</dbReference>
<accession>A0A2P6QEB0</accession>
<feature type="region of interest" description="Disordered" evidence="1">
    <location>
        <begin position="333"/>
        <end position="352"/>
    </location>
</feature>
<organism evidence="2 3">
    <name type="scientific">Rosa chinensis</name>
    <name type="common">China rose</name>
    <dbReference type="NCBI Taxonomy" id="74649"/>
    <lineage>
        <taxon>Eukaryota</taxon>
        <taxon>Viridiplantae</taxon>
        <taxon>Streptophyta</taxon>
        <taxon>Embryophyta</taxon>
        <taxon>Tracheophyta</taxon>
        <taxon>Spermatophyta</taxon>
        <taxon>Magnoliopsida</taxon>
        <taxon>eudicotyledons</taxon>
        <taxon>Gunneridae</taxon>
        <taxon>Pentapetalae</taxon>
        <taxon>rosids</taxon>
        <taxon>fabids</taxon>
        <taxon>Rosales</taxon>
        <taxon>Rosaceae</taxon>
        <taxon>Rosoideae</taxon>
        <taxon>Rosoideae incertae sedis</taxon>
        <taxon>Rosa</taxon>
    </lineage>
</organism>
<feature type="region of interest" description="Disordered" evidence="1">
    <location>
        <begin position="260"/>
        <end position="297"/>
    </location>
</feature>
<feature type="compositionally biased region" description="Polar residues" evidence="1">
    <location>
        <begin position="270"/>
        <end position="288"/>
    </location>
</feature>
<gene>
    <name evidence="2" type="ORF">RchiOBHm_Chr5g0047301</name>
</gene>
<dbReference type="AlphaFoldDB" id="A0A2P6QEB0"/>
<feature type="region of interest" description="Disordered" evidence="1">
    <location>
        <begin position="404"/>
        <end position="431"/>
    </location>
</feature>
<dbReference type="Proteomes" id="UP000238479">
    <property type="component" value="Chromosome 5"/>
</dbReference>
<proteinExistence type="predicted"/>
<evidence type="ECO:0000313" key="3">
    <source>
        <dbReference type="Proteomes" id="UP000238479"/>
    </source>
</evidence>
<name>A0A2P6QEB0_ROSCH</name>
<comment type="caution">
    <text evidence="2">The sequence shown here is derived from an EMBL/GenBank/DDBJ whole genome shotgun (WGS) entry which is preliminary data.</text>
</comment>
<keyword evidence="3" id="KW-1185">Reference proteome</keyword>
<evidence type="ECO:0000313" key="2">
    <source>
        <dbReference type="EMBL" id="PRQ32523.1"/>
    </source>
</evidence>
<reference evidence="2 3" key="1">
    <citation type="journal article" date="2018" name="Nat. Genet.">
        <title>The Rosa genome provides new insights in the design of modern roses.</title>
        <authorList>
            <person name="Bendahmane M."/>
        </authorList>
    </citation>
    <scope>NUCLEOTIDE SEQUENCE [LARGE SCALE GENOMIC DNA]</scope>
    <source>
        <strain evidence="3">cv. Old Blush</strain>
    </source>
</reference>
<sequence length="615" mass="68788">MLDDVSNFIWQPYLQPSEFETFSFSGREEQCATALGRVELYLTICPNFIPSISEDKEDLDLFTDVYSPDRVMRQLGYLQDVPSPHPRSLNSKIRHCSPMELRCVLDFSGRIADLPSQLPGNAANANVSHAYSCYWRGVLCRFKLFVEASSPQLELGPITSSRLASPKTVLTYAEKHNLTYTEVYSDGTRKIVDYLKGFEAKGEKNEGRKHDKKASDKGNVKEQNTQNPIRRFKPKVDFDKFMHMTCHGVKLMIPPSTLLQKNKEVKKKTSSTSRASGTSHAKQVNATSFEVKKGAKRKANVDFDVPLRRSNRVKSMSSTSPRGPPVYLELAESDHGEDSQRGPTDSSKEDHTNFSKVASDHVLEMPPMDAINRDGDLQWMQLIEMAIGGVSNDNQVDAEFEPLQHSPSENENNDQEQNHPSDVGESNDGVGHDTAVHCLLVESNKHALEVDKMTIIETQGLDPSLPAKGLTSEWATHMNNFMIRFASKEESAPSIADVAPTLNGDTADFVGMKIPSELAGPLARFAERYSRGDIFNLINRDYTSRKKCELVKELGMMLYSMEVCQIKDGEVFLIWRDACCDFMGAGLNVGFLLDSLKQGAQHFFVYMIRPGGSEN</sequence>
<dbReference type="Gramene" id="PRQ32523">
    <property type="protein sequence ID" value="PRQ32523"/>
    <property type="gene ID" value="RchiOBHm_Chr5g0047301"/>
</dbReference>
<protein>
    <submittedName>
        <fullName evidence="2">Uncharacterized protein</fullName>
    </submittedName>
</protein>
<feature type="compositionally biased region" description="Basic and acidic residues" evidence="1">
    <location>
        <begin position="202"/>
        <end position="220"/>
    </location>
</feature>